<evidence type="ECO:0000256" key="1">
    <source>
        <dbReference type="ARBA" id="ARBA00004117"/>
    </source>
</evidence>
<accession>A0A2R8AHT7</accession>
<dbReference type="GO" id="GO:0071973">
    <property type="term" value="P:bacterial-type flagellum-dependent cell motility"/>
    <property type="evidence" value="ECO:0007669"/>
    <property type="project" value="InterPro"/>
</dbReference>
<dbReference type="InterPro" id="IPR011002">
    <property type="entry name" value="FliG_a-hlx"/>
</dbReference>
<evidence type="ECO:0000259" key="12">
    <source>
        <dbReference type="Pfam" id="PF14841"/>
    </source>
</evidence>
<dbReference type="PANTHER" id="PTHR30534:SF0">
    <property type="entry name" value="FLAGELLAR MOTOR SWITCH PROTEIN FLIG"/>
    <property type="match status" value="1"/>
</dbReference>
<keyword evidence="5" id="KW-1003">Cell membrane</keyword>
<organism evidence="14 15">
    <name type="scientific">Aliiroseovarius pelagivivens</name>
    <dbReference type="NCBI Taxonomy" id="1639690"/>
    <lineage>
        <taxon>Bacteria</taxon>
        <taxon>Pseudomonadati</taxon>
        <taxon>Pseudomonadota</taxon>
        <taxon>Alphaproteobacteria</taxon>
        <taxon>Rhodobacterales</taxon>
        <taxon>Paracoccaceae</taxon>
        <taxon>Aliiroseovarius</taxon>
    </lineage>
</organism>
<dbReference type="InterPro" id="IPR000090">
    <property type="entry name" value="Flg_Motor_Flig"/>
</dbReference>
<comment type="subcellular location">
    <subcellularLocation>
        <location evidence="1">Bacterial flagellum basal body</location>
    </subcellularLocation>
    <subcellularLocation>
        <location evidence="2">Cell membrane</location>
        <topology evidence="2">Peripheral membrane protein</topology>
        <orientation evidence="2">Cytoplasmic side</orientation>
    </subcellularLocation>
</comment>
<dbReference type="GO" id="GO:0009425">
    <property type="term" value="C:bacterial-type flagellum basal body"/>
    <property type="evidence" value="ECO:0007669"/>
    <property type="project" value="UniProtKB-SubCell"/>
</dbReference>
<sequence>MPNDMMRGADLILQDGPGQVMPGAVPDSTVDLAQPLRHLPRHLSRRQKAAIIVRLLLAEGAELALQDLPDSLQGELVHQMSTMRYVDRATLKAVIDEFVFEIEEIGLSFPGGLENTLSVLDGTISPATAARVRQLSGVEITHDPWITISNTPVEQLLPLLEHESAEVSAVLLSKLRTSVAAELLGKLPGQTARKIAFAVSLTSTIAPNVVARIGRSLAEQLCDRPAKAFEDDPSERVGSILNVSPATTREEVLEGLEQEDTEFASAVRKSIFTFANVPERLQPTDVPKVTKDIDQATLVTALAAATGDLEPAANFVLDAMSKRLAEQIREEMEERGTVKPAEGDAAMNEIVAQIRTLEIEGEITLITPDEDG</sequence>
<feature type="domain" description="Flagellar motor switch protein FliG C-terminal" evidence="11">
    <location>
        <begin position="254"/>
        <end position="365"/>
    </location>
</feature>
<comment type="similarity">
    <text evidence="3">Belongs to the FliG family.</text>
</comment>
<proteinExistence type="inferred from homology"/>
<evidence type="ECO:0000313" key="14">
    <source>
        <dbReference type="EMBL" id="SPF75621.1"/>
    </source>
</evidence>
<dbReference type="Gene3D" id="1.10.220.30">
    <property type="match status" value="3"/>
</dbReference>
<evidence type="ECO:0000256" key="8">
    <source>
        <dbReference type="ARBA" id="ARBA00023136"/>
    </source>
</evidence>
<keyword evidence="14" id="KW-0282">Flagellum</keyword>
<feature type="domain" description="Flagellar motor switch protein FliG N-terminal" evidence="13">
    <location>
        <begin position="43"/>
        <end position="134"/>
    </location>
</feature>
<feature type="domain" description="Flagellar motor switch protein FliG middle" evidence="12">
    <location>
        <begin position="154"/>
        <end position="221"/>
    </location>
</feature>
<dbReference type="EMBL" id="OMOI01000001">
    <property type="protein sequence ID" value="SPF75621.1"/>
    <property type="molecule type" value="Genomic_DNA"/>
</dbReference>
<evidence type="ECO:0000313" key="15">
    <source>
        <dbReference type="Proteomes" id="UP000244911"/>
    </source>
</evidence>
<keyword evidence="14" id="KW-0969">Cilium</keyword>
<dbReference type="InterPro" id="IPR023087">
    <property type="entry name" value="Flg_Motor_Flig_C"/>
</dbReference>
<keyword evidence="8" id="KW-0472">Membrane</keyword>
<dbReference type="GO" id="GO:0003774">
    <property type="term" value="F:cytoskeletal motor activity"/>
    <property type="evidence" value="ECO:0007669"/>
    <property type="project" value="InterPro"/>
</dbReference>
<comment type="function">
    <text evidence="10">FliG is one of three proteins (FliG, FliN, FliM) that forms the rotor-mounted switch complex (C ring), located at the base of the basal body. This complex interacts with the CheY and CheZ chemotaxis proteins, in addition to contacting components of the motor that determine the direction of flagellar rotation.</text>
</comment>
<evidence type="ECO:0000259" key="11">
    <source>
        <dbReference type="Pfam" id="PF01706"/>
    </source>
</evidence>
<keyword evidence="9" id="KW-0975">Bacterial flagellum</keyword>
<dbReference type="Pfam" id="PF14842">
    <property type="entry name" value="FliG_N"/>
    <property type="match status" value="1"/>
</dbReference>
<keyword evidence="6" id="KW-0145">Chemotaxis</keyword>
<dbReference type="GO" id="GO:0006935">
    <property type="term" value="P:chemotaxis"/>
    <property type="evidence" value="ECO:0007669"/>
    <property type="project" value="UniProtKB-KW"/>
</dbReference>
<evidence type="ECO:0000256" key="9">
    <source>
        <dbReference type="ARBA" id="ARBA00023143"/>
    </source>
</evidence>
<dbReference type="Pfam" id="PF01706">
    <property type="entry name" value="FliG_C"/>
    <property type="match status" value="1"/>
</dbReference>
<dbReference type="InterPro" id="IPR032779">
    <property type="entry name" value="FliG_M"/>
</dbReference>
<reference evidence="14 15" key="1">
    <citation type="submission" date="2018-03" db="EMBL/GenBank/DDBJ databases">
        <authorList>
            <person name="Keele B.F."/>
        </authorList>
    </citation>
    <scope>NUCLEOTIDE SEQUENCE [LARGE SCALE GENOMIC DNA]</scope>
    <source>
        <strain evidence="14 15">CECT 8811</strain>
    </source>
</reference>
<evidence type="ECO:0000256" key="2">
    <source>
        <dbReference type="ARBA" id="ARBA00004413"/>
    </source>
</evidence>
<dbReference type="Pfam" id="PF14841">
    <property type="entry name" value="FliG_M"/>
    <property type="match status" value="1"/>
</dbReference>
<evidence type="ECO:0000256" key="3">
    <source>
        <dbReference type="ARBA" id="ARBA00010299"/>
    </source>
</evidence>
<name>A0A2R8AHT7_9RHOB</name>
<evidence type="ECO:0000256" key="10">
    <source>
        <dbReference type="ARBA" id="ARBA00025598"/>
    </source>
</evidence>
<dbReference type="AlphaFoldDB" id="A0A2R8AHT7"/>
<evidence type="ECO:0000256" key="6">
    <source>
        <dbReference type="ARBA" id="ARBA00022500"/>
    </source>
</evidence>
<dbReference type="InterPro" id="IPR028263">
    <property type="entry name" value="FliG_N"/>
</dbReference>
<dbReference type="PANTHER" id="PTHR30534">
    <property type="entry name" value="FLAGELLAR MOTOR SWITCH PROTEIN FLIG"/>
    <property type="match status" value="1"/>
</dbReference>
<evidence type="ECO:0000259" key="13">
    <source>
        <dbReference type="Pfam" id="PF14842"/>
    </source>
</evidence>
<dbReference type="GO" id="GO:0005886">
    <property type="term" value="C:plasma membrane"/>
    <property type="evidence" value="ECO:0007669"/>
    <property type="project" value="UniProtKB-SubCell"/>
</dbReference>
<evidence type="ECO:0000256" key="4">
    <source>
        <dbReference type="ARBA" id="ARBA00021870"/>
    </source>
</evidence>
<dbReference type="PRINTS" id="PR00954">
    <property type="entry name" value="FLGMOTORFLIG"/>
</dbReference>
<evidence type="ECO:0000256" key="5">
    <source>
        <dbReference type="ARBA" id="ARBA00022475"/>
    </source>
</evidence>
<gene>
    <name evidence="14" type="primary">fliG</name>
    <name evidence="14" type="ORF">ALP8811_00614</name>
</gene>
<keyword evidence="7" id="KW-0283">Flagellar rotation</keyword>
<evidence type="ECO:0000256" key="7">
    <source>
        <dbReference type="ARBA" id="ARBA00022779"/>
    </source>
</evidence>
<keyword evidence="14" id="KW-0966">Cell projection</keyword>
<dbReference type="Proteomes" id="UP000244911">
    <property type="component" value="Unassembled WGS sequence"/>
</dbReference>
<protein>
    <recommendedName>
        <fullName evidence="4">Flagellar motor switch protein FliG</fullName>
    </recommendedName>
</protein>
<dbReference type="SUPFAM" id="SSF48029">
    <property type="entry name" value="FliG"/>
    <property type="match status" value="2"/>
</dbReference>
<keyword evidence="15" id="KW-1185">Reference proteome</keyword>